<accession>A0A151WTU4</accession>
<proteinExistence type="predicted"/>
<evidence type="ECO:0000313" key="3">
    <source>
        <dbReference type="Proteomes" id="UP000075809"/>
    </source>
</evidence>
<gene>
    <name evidence="2" type="ORF">ALC60_09621</name>
</gene>
<reference evidence="2 3" key="1">
    <citation type="submission" date="2015-09" db="EMBL/GenBank/DDBJ databases">
        <title>Trachymyrmex zeteki WGS genome.</title>
        <authorList>
            <person name="Nygaard S."/>
            <person name="Hu H."/>
            <person name="Boomsma J."/>
            <person name="Zhang G."/>
        </authorList>
    </citation>
    <scope>NUCLEOTIDE SEQUENCE [LARGE SCALE GENOMIC DNA]</scope>
    <source>
        <strain evidence="2">Tzet28-1</strain>
        <tissue evidence="2">Whole body</tissue>
    </source>
</reference>
<dbReference type="Proteomes" id="UP000075809">
    <property type="component" value="Unassembled WGS sequence"/>
</dbReference>
<dbReference type="AlphaFoldDB" id="A0A151WTU4"/>
<evidence type="ECO:0000313" key="2">
    <source>
        <dbReference type="EMBL" id="KYQ51330.1"/>
    </source>
</evidence>
<keyword evidence="3" id="KW-1185">Reference proteome</keyword>
<name>A0A151WTU4_9HYME</name>
<dbReference type="EMBL" id="KQ982748">
    <property type="protein sequence ID" value="KYQ51330.1"/>
    <property type="molecule type" value="Genomic_DNA"/>
</dbReference>
<organism evidence="2 3">
    <name type="scientific">Mycetomoellerius zeteki</name>
    <dbReference type="NCBI Taxonomy" id="64791"/>
    <lineage>
        <taxon>Eukaryota</taxon>
        <taxon>Metazoa</taxon>
        <taxon>Ecdysozoa</taxon>
        <taxon>Arthropoda</taxon>
        <taxon>Hexapoda</taxon>
        <taxon>Insecta</taxon>
        <taxon>Pterygota</taxon>
        <taxon>Neoptera</taxon>
        <taxon>Endopterygota</taxon>
        <taxon>Hymenoptera</taxon>
        <taxon>Apocrita</taxon>
        <taxon>Aculeata</taxon>
        <taxon>Formicoidea</taxon>
        <taxon>Formicidae</taxon>
        <taxon>Myrmicinae</taxon>
        <taxon>Mycetomoellerius</taxon>
    </lineage>
</organism>
<protein>
    <submittedName>
        <fullName evidence="2">Uncharacterized protein</fullName>
    </submittedName>
</protein>
<feature type="region of interest" description="Disordered" evidence="1">
    <location>
        <begin position="114"/>
        <end position="141"/>
    </location>
</feature>
<sequence length="141" mass="15541">MAFDTSQLVSDISLRWIYDGGQYMPTDFLVYPLAVDEKGKTVRVDEQTGVQDERRRTMGGIGRIGRKARFVDSKPLSSPPSDSSHVHFPLSSRFPAVAGTMAAPHRAALLPPIDRETRNGDSLNLDPVLMEHSPDNGFGML</sequence>
<evidence type="ECO:0000256" key="1">
    <source>
        <dbReference type="SAM" id="MobiDB-lite"/>
    </source>
</evidence>